<evidence type="ECO:0000313" key="2">
    <source>
        <dbReference type="EMBL" id="TVU51355.1"/>
    </source>
</evidence>
<comment type="caution">
    <text evidence="2">The sequence shown here is derived from an EMBL/GenBank/DDBJ whole genome shotgun (WGS) entry which is preliminary data.</text>
</comment>
<reference evidence="2 3" key="1">
    <citation type="journal article" date="2019" name="Sci. Rep.">
        <title>A high-quality genome of Eragrostis curvula grass provides insights into Poaceae evolution and supports new strategies to enhance forage quality.</title>
        <authorList>
            <person name="Carballo J."/>
            <person name="Santos B.A.C.M."/>
            <person name="Zappacosta D."/>
            <person name="Garbus I."/>
            <person name="Selva J.P."/>
            <person name="Gallo C.A."/>
            <person name="Diaz A."/>
            <person name="Albertini E."/>
            <person name="Caccamo M."/>
            <person name="Echenique V."/>
        </authorList>
    </citation>
    <scope>NUCLEOTIDE SEQUENCE [LARGE SCALE GENOMIC DNA]</scope>
    <source>
        <strain evidence="3">cv. Victoria</strain>
        <tissue evidence="2">Leaf</tissue>
    </source>
</reference>
<dbReference type="AlphaFoldDB" id="A0A5J9WU52"/>
<accession>A0A5J9WU52</accession>
<evidence type="ECO:0000313" key="3">
    <source>
        <dbReference type="Proteomes" id="UP000324897"/>
    </source>
</evidence>
<gene>
    <name evidence="2" type="ORF">EJB05_02778</name>
</gene>
<feature type="region of interest" description="Disordered" evidence="1">
    <location>
        <begin position="1"/>
        <end position="25"/>
    </location>
</feature>
<protein>
    <submittedName>
        <fullName evidence="2">Uncharacterized protein</fullName>
    </submittedName>
</protein>
<evidence type="ECO:0000256" key="1">
    <source>
        <dbReference type="SAM" id="MobiDB-lite"/>
    </source>
</evidence>
<organism evidence="2 3">
    <name type="scientific">Eragrostis curvula</name>
    <name type="common">weeping love grass</name>
    <dbReference type="NCBI Taxonomy" id="38414"/>
    <lineage>
        <taxon>Eukaryota</taxon>
        <taxon>Viridiplantae</taxon>
        <taxon>Streptophyta</taxon>
        <taxon>Embryophyta</taxon>
        <taxon>Tracheophyta</taxon>
        <taxon>Spermatophyta</taxon>
        <taxon>Magnoliopsida</taxon>
        <taxon>Liliopsida</taxon>
        <taxon>Poales</taxon>
        <taxon>Poaceae</taxon>
        <taxon>PACMAD clade</taxon>
        <taxon>Chloridoideae</taxon>
        <taxon>Eragrostideae</taxon>
        <taxon>Eragrostidinae</taxon>
        <taxon>Eragrostis</taxon>
    </lineage>
</organism>
<keyword evidence="3" id="KW-1185">Reference proteome</keyword>
<name>A0A5J9WU52_9POAL</name>
<dbReference type="EMBL" id="RWGY01000002">
    <property type="protein sequence ID" value="TVU51355.1"/>
    <property type="molecule type" value="Genomic_DNA"/>
</dbReference>
<dbReference type="Proteomes" id="UP000324897">
    <property type="component" value="Chromosome 6"/>
</dbReference>
<proteinExistence type="predicted"/>
<feature type="non-terminal residue" evidence="2">
    <location>
        <position position="1"/>
    </location>
</feature>
<dbReference type="Gramene" id="TVU51355">
    <property type="protein sequence ID" value="TVU51355"/>
    <property type="gene ID" value="EJB05_02778"/>
</dbReference>
<sequence>MAGGHHTGSVGSVASAGRGGEGRSTVGAAAAGSFATWWRRGIRKRRCDGQLEFGDRNWKRAIVYEKKRGMIHRFGSKGL</sequence>